<accession>A0AAV2CWM3</accession>
<dbReference type="AlphaFoldDB" id="A0AAV2CWM3"/>
<evidence type="ECO:0000313" key="3">
    <source>
        <dbReference type="Proteomes" id="UP001497516"/>
    </source>
</evidence>
<dbReference type="EMBL" id="OZ034814">
    <property type="protein sequence ID" value="CAL1360287.1"/>
    <property type="molecule type" value="Genomic_DNA"/>
</dbReference>
<feature type="region of interest" description="Disordered" evidence="1">
    <location>
        <begin position="1"/>
        <end position="60"/>
    </location>
</feature>
<protein>
    <submittedName>
        <fullName evidence="2">Uncharacterized protein</fullName>
    </submittedName>
</protein>
<evidence type="ECO:0000313" key="2">
    <source>
        <dbReference type="EMBL" id="CAL1360287.1"/>
    </source>
</evidence>
<evidence type="ECO:0000256" key="1">
    <source>
        <dbReference type="SAM" id="MobiDB-lite"/>
    </source>
</evidence>
<feature type="compositionally biased region" description="Polar residues" evidence="1">
    <location>
        <begin position="24"/>
        <end position="35"/>
    </location>
</feature>
<proteinExistence type="predicted"/>
<keyword evidence="3" id="KW-1185">Reference proteome</keyword>
<gene>
    <name evidence="2" type="ORF">LTRI10_LOCUS7732</name>
</gene>
<reference evidence="2 3" key="1">
    <citation type="submission" date="2024-04" db="EMBL/GenBank/DDBJ databases">
        <authorList>
            <person name="Fracassetti M."/>
        </authorList>
    </citation>
    <scope>NUCLEOTIDE SEQUENCE [LARGE SCALE GENOMIC DNA]</scope>
</reference>
<name>A0AAV2CWM3_9ROSI</name>
<dbReference type="Proteomes" id="UP001497516">
    <property type="component" value="Chromosome 10"/>
</dbReference>
<organism evidence="2 3">
    <name type="scientific">Linum trigynum</name>
    <dbReference type="NCBI Taxonomy" id="586398"/>
    <lineage>
        <taxon>Eukaryota</taxon>
        <taxon>Viridiplantae</taxon>
        <taxon>Streptophyta</taxon>
        <taxon>Embryophyta</taxon>
        <taxon>Tracheophyta</taxon>
        <taxon>Spermatophyta</taxon>
        <taxon>Magnoliopsida</taxon>
        <taxon>eudicotyledons</taxon>
        <taxon>Gunneridae</taxon>
        <taxon>Pentapetalae</taxon>
        <taxon>rosids</taxon>
        <taxon>fabids</taxon>
        <taxon>Malpighiales</taxon>
        <taxon>Linaceae</taxon>
        <taxon>Linum</taxon>
    </lineage>
</organism>
<sequence length="93" mass="10002">MNHQNHSPAADLNHSDRPPDPGQDMSSGCDTSMSVELTAVNESDRSVAATEANMTKAPRQQEILLSQQMATQPLSYANAVMGKATNTFQNKIA</sequence>